<proteinExistence type="predicted"/>
<evidence type="ECO:0000256" key="1">
    <source>
        <dbReference type="SAM" id="MobiDB-lite"/>
    </source>
</evidence>
<sequence length="165" mass="18505">MNRKTAQDIVFRPEIFFKRFSVSVLFRCGREHPEGSLPPVGRPRTGTKTPSFIDVVDGLPFKRPVVFLISNGSGCSGRQISSYPLESRSEAPPPDESLRVHNSFLCQKFSPLSCPALLSDFPGQPERGNRHDSVRQRDSFLSGRDDILAHRRQVETGRMKIPSPV</sequence>
<feature type="compositionally biased region" description="Basic and acidic residues" evidence="1">
    <location>
        <begin position="127"/>
        <end position="158"/>
    </location>
</feature>
<gene>
    <name evidence="2" type="ORF">LFTS_00284</name>
</gene>
<evidence type="ECO:0000313" key="2">
    <source>
        <dbReference type="EMBL" id="SOU91672.1"/>
    </source>
</evidence>
<name>A0A2I2MDG5_9BACT</name>
<accession>A0A2I2MDG5</accession>
<dbReference type="AlphaFoldDB" id="A0A2I2MDG5"/>
<dbReference type="EMBL" id="LT966316">
    <property type="protein sequence ID" value="SOU91672.1"/>
    <property type="molecule type" value="Genomic_DNA"/>
</dbReference>
<organism evidence="2">
    <name type="scientific">Leptospirillum ferriphilum</name>
    <dbReference type="NCBI Taxonomy" id="178606"/>
    <lineage>
        <taxon>Bacteria</taxon>
        <taxon>Pseudomonadati</taxon>
        <taxon>Nitrospirota</taxon>
        <taxon>Nitrospiria</taxon>
        <taxon>Nitrospirales</taxon>
        <taxon>Nitrospiraceae</taxon>
        <taxon>Leptospirillum</taxon>
    </lineage>
</organism>
<protein>
    <submittedName>
        <fullName evidence="2">Uncharacterized protein</fullName>
    </submittedName>
</protein>
<feature type="region of interest" description="Disordered" evidence="1">
    <location>
        <begin position="120"/>
        <end position="165"/>
    </location>
</feature>
<reference evidence="2" key="1">
    <citation type="submission" date="2017-12" db="EMBL/GenBank/DDBJ databases">
        <authorList>
            <consortium name="SysMetEx"/>
        </authorList>
    </citation>
    <scope>NUCLEOTIDE SEQUENCE</scope>
    <source>
        <strain evidence="2">Pb_238</strain>
    </source>
</reference>